<evidence type="ECO:0000256" key="1">
    <source>
        <dbReference type="ARBA" id="ARBA00006700"/>
    </source>
</evidence>
<evidence type="ECO:0000256" key="2">
    <source>
        <dbReference type="ARBA" id="ARBA00022980"/>
    </source>
</evidence>
<dbReference type="Gene3D" id="3.30.70.330">
    <property type="match status" value="1"/>
</dbReference>
<dbReference type="GO" id="GO:0003735">
    <property type="term" value="F:structural constituent of ribosome"/>
    <property type="evidence" value="ECO:0007669"/>
    <property type="project" value="InterPro"/>
</dbReference>
<dbReference type="GO" id="GO:0009507">
    <property type="term" value="C:chloroplast"/>
    <property type="evidence" value="ECO:0007669"/>
    <property type="project" value="UniProtKB-SubCell"/>
</dbReference>
<keyword evidence="3 5" id="KW-0687">Ribonucleoprotein</keyword>
<geneLocation type="chloroplast" evidence="6"/>
<organism evidence="6">
    <name type="scientific">Bryopsis sp. HV04063</name>
    <dbReference type="NCBI Taxonomy" id="1979421"/>
    <lineage>
        <taxon>Eukaryota</taxon>
        <taxon>Viridiplantae</taxon>
        <taxon>Chlorophyta</taxon>
        <taxon>core chlorophytes</taxon>
        <taxon>Ulvophyceae</taxon>
        <taxon>TCBD clade</taxon>
        <taxon>Bryopsidales</taxon>
        <taxon>Bryopsidineae</taxon>
        <taxon>Bryopsidaceae</taxon>
        <taxon>Bryopsis</taxon>
    </lineage>
</organism>
<dbReference type="GO" id="GO:0005840">
    <property type="term" value="C:ribosome"/>
    <property type="evidence" value="ECO:0007669"/>
    <property type="project" value="UniProtKB-KW"/>
</dbReference>
<dbReference type="AlphaFoldDB" id="A0A2P0QH58"/>
<reference evidence="6" key="1">
    <citation type="submission" date="2017-03" db="EMBL/GenBank/DDBJ databases">
        <title>Chloroplast genome evolution in siphonous green algae.</title>
        <authorList>
            <person name="Cremen M.C."/>
            <person name="Marcelino V.R."/>
            <person name="Verbruggen H."/>
        </authorList>
    </citation>
    <scope>NUCLEOTIDE SEQUENCE</scope>
</reference>
<keyword evidence="6" id="KW-0934">Plastid</keyword>
<dbReference type="GO" id="GO:1990904">
    <property type="term" value="C:ribonucleoprotein complex"/>
    <property type="evidence" value="ECO:0007669"/>
    <property type="project" value="UniProtKB-KW"/>
</dbReference>
<dbReference type="HAMAP" id="MF_01369_B">
    <property type="entry name" value="Ribosomal_uL23_B"/>
    <property type="match status" value="1"/>
</dbReference>
<dbReference type="InterPro" id="IPR012677">
    <property type="entry name" value="Nucleotide-bd_a/b_plait_sf"/>
</dbReference>
<dbReference type="InterPro" id="IPR013025">
    <property type="entry name" value="Ribosomal_uL23-like"/>
</dbReference>
<evidence type="ECO:0000256" key="3">
    <source>
        <dbReference type="ARBA" id="ARBA00023274"/>
    </source>
</evidence>
<accession>A0A2P0QH58</accession>
<proteinExistence type="inferred from homology"/>
<evidence type="ECO:0000256" key="5">
    <source>
        <dbReference type="HAMAP-Rule" id="MF_01369"/>
    </source>
</evidence>
<gene>
    <name evidence="5 6" type="primary">rpl23</name>
</gene>
<keyword evidence="5" id="KW-0699">rRNA-binding</keyword>
<comment type="similarity">
    <text evidence="1 5">Belongs to the universal ribosomal protein uL23 family.</text>
</comment>
<sequence>MLIDYLKQPELLTEKTINRLENNQYTFDVVDNLTKSQIQQIFKKLYNITPLKINSHILSRKKTRLLASTGYKNRIKRIIIKLEKTQKLPIQTSFK</sequence>
<comment type="function">
    <text evidence="5">Binds to 23S rRNA.</text>
</comment>
<evidence type="ECO:0000313" key="6">
    <source>
        <dbReference type="EMBL" id="ARO74105.1"/>
    </source>
</evidence>
<dbReference type="InterPro" id="IPR012678">
    <property type="entry name" value="Ribosomal_uL23/eL15/eS24_sf"/>
</dbReference>
<dbReference type="SUPFAM" id="SSF54189">
    <property type="entry name" value="Ribosomal proteins S24e, L23 and L15e"/>
    <property type="match status" value="1"/>
</dbReference>
<keyword evidence="2 5" id="KW-0689">Ribosomal protein</keyword>
<name>A0A2P0QH58_9CHLO</name>
<comment type="subcellular location">
    <subcellularLocation>
        <location evidence="5">Plastid</location>
        <location evidence="5">Chloroplast</location>
    </subcellularLocation>
</comment>
<evidence type="ECO:0000256" key="4">
    <source>
        <dbReference type="ARBA" id="ARBA00035287"/>
    </source>
</evidence>
<dbReference type="RefSeq" id="YP_009472436.1">
    <property type="nucleotide sequence ID" value="NC_037363.1"/>
</dbReference>
<dbReference type="EMBL" id="KY819063">
    <property type="protein sequence ID" value="ARO74105.1"/>
    <property type="molecule type" value="Genomic_DNA"/>
</dbReference>
<protein>
    <recommendedName>
        <fullName evidence="4 5">Large ribosomal subunit protein uL23c</fullName>
    </recommendedName>
</protein>
<dbReference type="GO" id="GO:0006412">
    <property type="term" value="P:translation"/>
    <property type="evidence" value="ECO:0007669"/>
    <property type="project" value="UniProtKB-UniRule"/>
</dbReference>
<comment type="subunit">
    <text evidence="5">Part of the 50S ribosomal subunit.</text>
</comment>
<keyword evidence="6" id="KW-0150">Chloroplast</keyword>
<dbReference type="Pfam" id="PF00276">
    <property type="entry name" value="Ribosomal_L23"/>
    <property type="match status" value="1"/>
</dbReference>
<keyword evidence="5" id="KW-0694">RNA-binding</keyword>
<dbReference type="GeneID" id="37277601"/>
<dbReference type="GO" id="GO:0019843">
    <property type="term" value="F:rRNA binding"/>
    <property type="evidence" value="ECO:0007669"/>
    <property type="project" value="UniProtKB-UniRule"/>
</dbReference>